<dbReference type="Pfam" id="PF07195">
    <property type="entry name" value="FliD_C"/>
    <property type="match status" value="1"/>
</dbReference>
<proteinExistence type="inferred from homology"/>
<comment type="subunit">
    <text evidence="2 5">Homopentamer.</text>
</comment>
<dbReference type="GO" id="GO:0009421">
    <property type="term" value="C:bacterial-type flagellum filament cap"/>
    <property type="evidence" value="ECO:0007669"/>
    <property type="project" value="InterPro"/>
</dbReference>
<dbReference type="AlphaFoldDB" id="A0A2Z6AZE5"/>
<comment type="function">
    <text evidence="5">Required for morphogenesis and for the elongation of the flagellar filament by facilitating polymerization of the flagellin monomers at the tip of growing filament. Forms a capping structure, which prevents flagellin subunits (transported through the central channel of the flagellum) from leaking out without polymerization at the distal end.</text>
</comment>
<dbReference type="InterPro" id="IPR010810">
    <property type="entry name" value="Flagellin_hook_IN_motif"/>
</dbReference>
<evidence type="ECO:0000256" key="3">
    <source>
        <dbReference type="ARBA" id="ARBA00023054"/>
    </source>
</evidence>
<evidence type="ECO:0000256" key="2">
    <source>
        <dbReference type="ARBA" id="ARBA00011255"/>
    </source>
</evidence>
<sequence>MAGDYLTSGAIHFTGLGNGTDFDSIIQAMVKAQSFHKNRLESWKADWEDKQTAFQDLNTTLLSLKTHMQSMDKPSEFFVKNVTSTDEDVLTATADSDAAEGNHLILVNQLAQNKIQTNSTGYADPTTVINSTGSDQTIVLNYNGKAAVTITIPDGTTLAGALNMINKDADNPGVRASIVSDGSSSYLQMRGMDMGSGATLSLAGSTLSGYDDTGGNWDVNQANQNAQIRVDGWPISTWIESDTNTITDAVEGVSFSLKSIPFGQSNASITLSIANDNSAIKENVRGFVDKINEVRSELINLTKFDENMERGALLQGNYGLQLISTKLKDVTSQKGVGFDYDDDVISTLSQIGIMTDAEEGSATRGLLMFDEEIFDEAMKTDPDAVSSFFSAYFSGDTNSSDFTYDSHISGVTKAGTYAVEYTVDGSGTITSATIGGQTASIIGSQMTGPSGTDMAGLVINAVNLSAGTYTGEVRLKLGKAGQMVETLDEITSTVDGPLHILEDNYQDIIDDIDKKIDYETDRITRMERMTRSRFARLESTLSYYDSMMKSLDSQISSLSSK</sequence>
<dbReference type="InterPro" id="IPR010809">
    <property type="entry name" value="FliD_C"/>
</dbReference>
<protein>
    <recommendedName>
        <fullName evidence="5">Flagellar hook-associated protein 2</fullName>
        <shortName evidence="5">HAP2</shortName>
    </recommendedName>
    <alternativeName>
        <fullName evidence="5">Flagellar cap protein</fullName>
    </alternativeName>
</protein>
<evidence type="ECO:0000256" key="5">
    <source>
        <dbReference type="RuleBase" id="RU362066"/>
    </source>
</evidence>
<keyword evidence="9" id="KW-1185">Reference proteome</keyword>
<name>A0A2Z6AZE5_9BACT</name>
<dbReference type="InterPro" id="IPR003481">
    <property type="entry name" value="FliD_N"/>
</dbReference>
<keyword evidence="8" id="KW-0282">Flagellum</keyword>
<accession>A0A2Z6AZE5</accession>
<gene>
    <name evidence="8" type="ORF">DFE_1911</name>
</gene>
<dbReference type="Pfam" id="PF07196">
    <property type="entry name" value="Flagellin_IN"/>
    <property type="match status" value="1"/>
</dbReference>
<dbReference type="OrthoDB" id="5484186at2"/>
<dbReference type="RefSeq" id="WP_126378896.1">
    <property type="nucleotide sequence ID" value="NZ_AP017378.1"/>
</dbReference>
<evidence type="ECO:0000313" key="8">
    <source>
        <dbReference type="EMBL" id="BBD08637.1"/>
    </source>
</evidence>
<comment type="subcellular location">
    <subcellularLocation>
        <location evidence="5">Secreted</location>
    </subcellularLocation>
    <subcellularLocation>
        <location evidence="5">Bacterial flagellum</location>
    </subcellularLocation>
</comment>
<dbReference type="GO" id="GO:0071973">
    <property type="term" value="P:bacterial-type flagellum-dependent cell motility"/>
    <property type="evidence" value="ECO:0007669"/>
    <property type="project" value="TreeGrafter"/>
</dbReference>
<dbReference type="GO" id="GO:0005576">
    <property type="term" value="C:extracellular region"/>
    <property type="evidence" value="ECO:0007669"/>
    <property type="project" value="UniProtKB-SubCell"/>
</dbReference>
<organism evidence="8 9">
    <name type="scientific">Desulfovibrio ferrophilus</name>
    <dbReference type="NCBI Taxonomy" id="241368"/>
    <lineage>
        <taxon>Bacteria</taxon>
        <taxon>Pseudomonadati</taxon>
        <taxon>Thermodesulfobacteriota</taxon>
        <taxon>Desulfovibrionia</taxon>
        <taxon>Desulfovibrionales</taxon>
        <taxon>Desulfovibrionaceae</taxon>
        <taxon>Desulfovibrio</taxon>
    </lineage>
</organism>
<feature type="domain" description="Flagellar hook-associated protein 2 N-terminal" evidence="6">
    <location>
        <begin position="19"/>
        <end position="113"/>
    </location>
</feature>
<keyword evidence="4 5" id="KW-0975">Bacterial flagellum</keyword>
<dbReference type="KEGG" id="dfl:DFE_1911"/>
<dbReference type="Pfam" id="PF02465">
    <property type="entry name" value="FliD_N"/>
    <property type="match status" value="1"/>
</dbReference>
<dbReference type="PANTHER" id="PTHR30288">
    <property type="entry name" value="FLAGELLAR CAP/ASSEMBLY PROTEIN FLID"/>
    <property type="match status" value="1"/>
</dbReference>
<dbReference type="EMBL" id="AP017378">
    <property type="protein sequence ID" value="BBD08637.1"/>
    <property type="molecule type" value="Genomic_DNA"/>
</dbReference>
<dbReference type="GO" id="GO:0007155">
    <property type="term" value="P:cell adhesion"/>
    <property type="evidence" value="ECO:0007669"/>
    <property type="project" value="InterPro"/>
</dbReference>
<keyword evidence="8" id="KW-0966">Cell projection</keyword>
<dbReference type="GO" id="GO:0009424">
    <property type="term" value="C:bacterial-type flagellum hook"/>
    <property type="evidence" value="ECO:0007669"/>
    <property type="project" value="UniProtKB-UniRule"/>
</dbReference>
<keyword evidence="3" id="KW-0175">Coiled coil</keyword>
<dbReference type="PANTHER" id="PTHR30288:SF0">
    <property type="entry name" value="FLAGELLAR HOOK-ASSOCIATED PROTEIN 2"/>
    <property type="match status" value="1"/>
</dbReference>
<evidence type="ECO:0000259" key="6">
    <source>
        <dbReference type="Pfam" id="PF02465"/>
    </source>
</evidence>
<evidence type="ECO:0000259" key="7">
    <source>
        <dbReference type="Pfam" id="PF07195"/>
    </source>
</evidence>
<evidence type="ECO:0000313" key="9">
    <source>
        <dbReference type="Proteomes" id="UP000269883"/>
    </source>
</evidence>
<feature type="domain" description="Flagellar hook-associated protein 2 C-terminal" evidence="7">
    <location>
        <begin position="224"/>
        <end position="433"/>
    </location>
</feature>
<evidence type="ECO:0000256" key="4">
    <source>
        <dbReference type="ARBA" id="ARBA00023143"/>
    </source>
</evidence>
<comment type="similarity">
    <text evidence="1 5">Belongs to the FliD family.</text>
</comment>
<dbReference type="Proteomes" id="UP000269883">
    <property type="component" value="Chromosome"/>
</dbReference>
<keyword evidence="5" id="KW-0964">Secreted</keyword>
<reference evidence="8 9" key="1">
    <citation type="journal article" date="2018" name="Sci. Adv.">
        <title>Multi-heme cytochromes provide a pathway for survival in energy-limited environments.</title>
        <authorList>
            <person name="Deng X."/>
            <person name="Dohmae N."/>
            <person name="Nealson K.H."/>
            <person name="Hashimoto K."/>
            <person name="Okamoto A."/>
        </authorList>
    </citation>
    <scope>NUCLEOTIDE SEQUENCE [LARGE SCALE GENOMIC DNA]</scope>
    <source>
        <strain evidence="8 9">IS5</strain>
    </source>
</reference>
<dbReference type="InterPro" id="IPR040026">
    <property type="entry name" value="FliD"/>
</dbReference>
<keyword evidence="8" id="KW-0969">Cilium</keyword>
<evidence type="ECO:0000256" key="1">
    <source>
        <dbReference type="ARBA" id="ARBA00009764"/>
    </source>
</evidence>